<organism evidence="1">
    <name type="scientific">Anguilla anguilla</name>
    <name type="common">European freshwater eel</name>
    <name type="synonym">Muraena anguilla</name>
    <dbReference type="NCBI Taxonomy" id="7936"/>
    <lineage>
        <taxon>Eukaryota</taxon>
        <taxon>Metazoa</taxon>
        <taxon>Chordata</taxon>
        <taxon>Craniata</taxon>
        <taxon>Vertebrata</taxon>
        <taxon>Euteleostomi</taxon>
        <taxon>Actinopterygii</taxon>
        <taxon>Neopterygii</taxon>
        <taxon>Teleostei</taxon>
        <taxon>Anguilliformes</taxon>
        <taxon>Anguillidae</taxon>
        <taxon>Anguilla</taxon>
    </lineage>
</organism>
<accession>A0A0E9UHP5</accession>
<reference evidence="1" key="2">
    <citation type="journal article" date="2015" name="Fish Shellfish Immunol.">
        <title>Early steps in the European eel (Anguilla anguilla)-Vibrio vulnificus interaction in the gills: Role of the RtxA13 toxin.</title>
        <authorList>
            <person name="Callol A."/>
            <person name="Pajuelo D."/>
            <person name="Ebbesson L."/>
            <person name="Teles M."/>
            <person name="MacKenzie S."/>
            <person name="Amaro C."/>
        </authorList>
    </citation>
    <scope>NUCLEOTIDE SEQUENCE</scope>
</reference>
<name>A0A0E9UHP5_ANGAN</name>
<proteinExistence type="predicted"/>
<reference evidence="1" key="1">
    <citation type="submission" date="2014-11" db="EMBL/GenBank/DDBJ databases">
        <authorList>
            <person name="Amaro Gonzalez C."/>
        </authorList>
    </citation>
    <scope>NUCLEOTIDE SEQUENCE</scope>
</reference>
<protein>
    <submittedName>
        <fullName evidence="1">Uncharacterized protein</fullName>
    </submittedName>
</protein>
<sequence>MRIRSLSLQLCTFIMSYSYV</sequence>
<dbReference type="AlphaFoldDB" id="A0A0E9UHP5"/>
<evidence type="ECO:0000313" key="1">
    <source>
        <dbReference type="EMBL" id="JAH64760.1"/>
    </source>
</evidence>
<dbReference type="EMBL" id="GBXM01043817">
    <property type="protein sequence ID" value="JAH64760.1"/>
    <property type="molecule type" value="Transcribed_RNA"/>
</dbReference>